<name>A0AAV8SNN4_9ROSI</name>
<gene>
    <name evidence="2" type="ORF">K2173_000161</name>
</gene>
<dbReference type="PANTHER" id="PTHR31390">
    <property type="entry name" value="EXPRESSED PROTEIN"/>
    <property type="match status" value="1"/>
</dbReference>
<protein>
    <recommendedName>
        <fullName evidence="4">DUF3527 domain protein</fullName>
    </recommendedName>
</protein>
<keyword evidence="3" id="KW-1185">Reference proteome</keyword>
<feature type="region of interest" description="Disordered" evidence="1">
    <location>
        <begin position="383"/>
        <end position="405"/>
    </location>
</feature>
<dbReference type="PANTHER" id="PTHR31390:SF12">
    <property type="entry name" value="PUTATIVE (DUF3527)-RELATED"/>
    <property type="match status" value="1"/>
</dbReference>
<feature type="region of interest" description="Disordered" evidence="1">
    <location>
        <begin position="345"/>
        <end position="368"/>
    </location>
</feature>
<feature type="compositionally biased region" description="Basic and acidic residues" evidence="1">
    <location>
        <begin position="383"/>
        <end position="392"/>
    </location>
</feature>
<sequence>MSKLPGYLQLIDRENMQDKALNIGVLDWARLEKWKYKTKGPQADGAKHGSLASISMSSKSNVRSFNVVQNGRNPHKSKQLFPQCPRGNLTINGGVAGVSGDAKPSAQNVMRFQHYETTTDNQVERHKPSQWTYKSFVKNNKTTFEKEKLNDPNQKVTSNAGSFSSNLRPSDIPTRSKDCLQACDEGTKRVQEVRESDINRKTSGHNITLRQTVTPSMLGSCDISQGEKKKRMKELRKMAVDLSNQHQPHERKNIVLLLPRVLSGKRSQEESRQLDKNLTKTDQNRLSYSYCSKDDHSSEFHSGVPHLCSLPTRGETHVEPHSTKVTVNKNQEAGMLSDASVMRETQNHASSNKEPVLPSTKEFSERNRMEDTDGNLVETSKIFDHETAERSSKRGRHPSPNRRFNFSFSRMTRSFSLKESSSAPEMSSKFASVKSGPISEDSISLDAAKREKTSSHNRARSSPLRRMLDPLLKPIGLLPVPPTETDQPLKGSLDSFQLNAMTSELLQTEEQKASSIQGFLHFTRTNERTFFRLVVNKKNSIFAAPMKNSASTGKNGLSCNYTFYTIDEIPKKRGNWIGHGIKDKKCGFVYNVIAQMMVNSSLTTSISNCTEKNSFSQQVVKEFVLCGADPRQADQASPGFTPTREFAAAVFKVCDEVITGKGFSACSTGNDSSHNLRMNATVILPGGVHGLPNKGLPSPLIQRWISGGSCDCGGWDTGCKLQIIHNDNRCYQIPKSSKIFQMSDRFELYDQGSAQQDKPVFSLDPSDNGPHLVEFDPSISSLQALFICVTLMNCLKPSELVGEYKLPEDKDLLEPKSFNEGTKKISTVYPRKVPLKYTPCPPLSPVGRV</sequence>
<proteinExistence type="predicted"/>
<dbReference type="EMBL" id="JAIWQS010000009">
    <property type="protein sequence ID" value="KAJ8753907.1"/>
    <property type="molecule type" value="Genomic_DNA"/>
</dbReference>
<evidence type="ECO:0000313" key="3">
    <source>
        <dbReference type="Proteomes" id="UP001159364"/>
    </source>
</evidence>
<evidence type="ECO:0000313" key="2">
    <source>
        <dbReference type="EMBL" id="KAJ8753907.1"/>
    </source>
</evidence>
<feature type="compositionally biased region" description="Polar residues" evidence="1">
    <location>
        <begin position="151"/>
        <end position="168"/>
    </location>
</feature>
<evidence type="ECO:0000256" key="1">
    <source>
        <dbReference type="SAM" id="MobiDB-lite"/>
    </source>
</evidence>
<dbReference type="Proteomes" id="UP001159364">
    <property type="component" value="Linkage Group LG09"/>
</dbReference>
<dbReference type="InterPro" id="IPR021916">
    <property type="entry name" value="DUF3527"/>
</dbReference>
<feature type="region of interest" description="Disordered" evidence="1">
    <location>
        <begin position="149"/>
        <end position="177"/>
    </location>
</feature>
<evidence type="ECO:0008006" key="4">
    <source>
        <dbReference type="Google" id="ProtNLM"/>
    </source>
</evidence>
<reference evidence="2 3" key="1">
    <citation type="submission" date="2021-09" db="EMBL/GenBank/DDBJ databases">
        <title>Genomic insights and catalytic innovation underlie evolution of tropane alkaloids biosynthesis.</title>
        <authorList>
            <person name="Wang Y.-J."/>
            <person name="Tian T."/>
            <person name="Huang J.-P."/>
            <person name="Huang S.-X."/>
        </authorList>
    </citation>
    <scope>NUCLEOTIDE SEQUENCE [LARGE SCALE GENOMIC DNA]</scope>
    <source>
        <strain evidence="2">KIB-2018</strain>
        <tissue evidence="2">Leaf</tissue>
    </source>
</reference>
<dbReference type="Pfam" id="PF12043">
    <property type="entry name" value="DUF3527"/>
    <property type="match status" value="2"/>
</dbReference>
<accession>A0AAV8SNN4</accession>
<dbReference type="AlphaFoldDB" id="A0AAV8SNN4"/>
<feature type="region of interest" description="Disordered" evidence="1">
    <location>
        <begin position="419"/>
        <end position="464"/>
    </location>
</feature>
<organism evidence="2 3">
    <name type="scientific">Erythroxylum novogranatense</name>
    <dbReference type="NCBI Taxonomy" id="1862640"/>
    <lineage>
        <taxon>Eukaryota</taxon>
        <taxon>Viridiplantae</taxon>
        <taxon>Streptophyta</taxon>
        <taxon>Embryophyta</taxon>
        <taxon>Tracheophyta</taxon>
        <taxon>Spermatophyta</taxon>
        <taxon>Magnoliopsida</taxon>
        <taxon>eudicotyledons</taxon>
        <taxon>Gunneridae</taxon>
        <taxon>Pentapetalae</taxon>
        <taxon>rosids</taxon>
        <taxon>fabids</taxon>
        <taxon>Malpighiales</taxon>
        <taxon>Erythroxylaceae</taxon>
        <taxon>Erythroxylum</taxon>
    </lineage>
</organism>
<comment type="caution">
    <text evidence="2">The sequence shown here is derived from an EMBL/GenBank/DDBJ whole genome shotgun (WGS) entry which is preliminary data.</text>
</comment>